<name>A0A9X4NQV0_9BURK</name>
<feature type="domain" description="TfoX N-terminal" evidence="1">
    <location>
        <begin position="13"/>
        <end position="101"/>
    </location>
</feature>
<dbReference type="SUPFAM" id="SSF159894">
    <property type="entry name" value="YgaC/TfoX-N like"/>
    <property type="match status" value="1"/>
</dbReference>
<proteinExistence type="predicted"/>
<gene>
    <name evidence="2" type="ORF">H010_06620</name>
</gene>
<evidence type="ECO:0000259" key="1">
    <source>
        <dbReference type="Pfam" id="PF04993"/>
    </source>
</evidence>
<reference evidence="2" key="1">
    <citation type="submission" date="2013-01" db="EMBL/GenBank/DDBJ databases">
        <title>Genome draft of Hydrogenophaga taeniospiralis 2K1.</title>
        <authorList>
            <person name="Gomila M."/>
            <person name="Lalucat J."/>
        </authorList>
    </citation>
    <scope>NUCLEOTIDE SEQUENCE</scope>
    <source>
        <strain evidence="2">CCUG 15921</strain>
    </source>
</reference>
<sequence length="112" mass="12457">MAYDEQLAQRIREALADNPAITEKKMFGGIAFLHRGLMFVGVSNGALMARVGKGNHADSLSRSHVREMDFTGRPMQGYVFVDAPGVQSDEQLRFWLERCEQFVVTLPPKGSA</sequence>
<organism evidence="2 3">
    <name type="scientific">Hydrogenophaga taeniospiralis CCUG 15921</name>
    <dbReference type="NCBI Taxonomy" id="1281780"/>
    <lineage>
        <taxon>Bacteria</taxon>
        <taxon>Pseudomonadati</taxon>
        <taxon>Pseudomonadota</taxon>
        <taxon>Betaproteobacteria</taxon>
        <taxon>Burkholderiales</taxon>
        <taxon>Comamonadaceae</taxon>
        <taxon>Hydrogenophaga</taxon>
    </lineage>
</organism>
<dbReference type="Pfam" id="PF04993">
    <property type="entry name" value="TfoX_N"/>
    <property type="match status" value="1"/>
</dbReference>
<evidence type="ECO:0000313" key="2">
    <source>
        <dbReference type="EMBL" id="MDG5974921.1"/>
    </source>
</evidence>
<dbReference type="Gene3D" id="3.30.1460.30">
    <property type="entry name" value="YgaC/TfoX-N like chaperone"/>
    <property type="match status" value="1"/>
</dbReference>
<keyword evidence="3" id="KW-1185">Reference proteome</keyword>
<comment type="caution">
    <text evidence="2">The sequence shown here is derived from an EMBL/GenBank/DDBJ whole genome shotgun (WGS) entry which is preliminary data.</text>
</comment>
<dbReference type="RefSeq" id="WP_068173649.1">
    <property type="nucleotide sequence ID" value="NZ_AOGK01000004.1"/>
</dbReference>
<dbReference type="EMBL" id="AOGK01000004">
    <property type="protein sequence ID" value="MDG5974921.1"/>
    <property type="molecule type" value="Genomic_DNA"/>
</dbReference>
<dbReference type="AlphaFoldDB" id="A0A9X4NQV0"/>
<dbReference type="OrthoDB" id="214902at2"/>
<protein>
    <recommendedName>
        <fullName evidence="1">TfoX N-terminal domain-containing protein</fullName>
    </recommendedName>
</protein>
<accession>A0A9X4NQV0</accession>
<evidence type="ECO:0000313" key="3">
    <source>
        <dbReference type="Proteomes" id="UP001152876"/>
    </source>
</evidence>
<dbReference type="InterPro" id="IPR007076">
    <property type="entry name" value="TfoX_N"/>
</dbReference>
<dbReference type="Proteomes" id="UP001152876">
    <property type="component" value="Unassembled WGS sequence"/>
</dbReference>